<evidence type="ECO:0000313" key="2">
    <source>
        <dbReference type="Proteomes" id="UP000792457"/>
    </source>
</evidence>
<protein>
    <submittedName>
        <fullName evidence="1">Uncharacterized protein</fullName>
    </submittedName>
</protein>
<evidence type="ECO:0000313" key="1">
    <source>
        <dbReference type="EMBL" id="KAG8227575.1"/>
    </source>
</evidence>
<reference evidence="1" key="2">
    <citation type="submission" date="2017-10" db="EMBL/GenBank/DDBJ databases">
        <title>Ladona fulva Genome sequencing and assembly.</title>
        <authorList>
            <person name="Murali S."/>
            <person name="Richards S."/>
            <person name="Bandaranaike D."/>
            <person name="Bellair M."/>
            <person name="Blankenburg K."/>
            <person name="Chao H."/>
            <person name="Dinh H."/>
            <person name="Doddapaneni H."/>
            <person name="Dugan-Rocha S."/>
            <person name="Elkadiri S."/>
            <person name="Gnanaolivu R."/>
            <person name="Hernandez B."/>
            <person name="Skinner E."/>
            <person name="Javaid M."/>
            <person name="Lee S."/>
            <person name="Li M."/>
            <person name="Ming W."/>
            <person name="Munidasa M."/>
            <person name="Muniz J."/>
            <person name="Nguyen L."/>
            <person name="Hughes D."/>
            <person name="Osuji N."/>
            <person name="Pu L.-L."/>
            <person name="Puazo M."/>
            <person name="Qu C."/>
            <person name="Quiroz J."/>
            <person name="Raj R."/>
            <person name="Weissenberger G."/>
            <person name="Xin Y."/>
            <person name="Zou X."/>
            <person name="Han Y."/>
            <person name="Worley K."/>
            <person name="Muzny D."/>
            <person name="Gibbs R."/>
        </authorList>
    </citation>
    <scope>NUCLEOTIDE SEQUENCE</scope>
    <source>
        <strain evidence="1">Sampled in the wild</strain>
    </source>
</reference>
<keyword evidence="2" id="KW-1185">Reference proteome</keyword>
<comment type="caution">
    <text evidence="1">The sequence shown here is derived from an EMBL/GenBank/DDBJ whole genome shotgun (WGS) entry which is preliminary data.</text>
</comment>
<dbReference type="EMBL" id="KZ308327">
    <property type="protein sequence ID" value="KAG8227575.1"/>
    <property type="molecule type" value="Genomic_DNA"/>
</dbReference>
<dbReference type="AlphaFoldDB" id="A0A8K0K3D5"/>
<organism evidence="1 2">
    <name type="scientific">Ladona fulva</name>
    <name type="common">Scarce chaser dragonfly</name>
    <name type="synonym">Libellula fulva</name>
    <dbReference type="NCBI Taxonomy" id="123851"/>
    <lineage>
        <taxon>Eukaryota</taxon>
        <taxon>Metazoa</taxon>
        <taxon>Ecdysozoa</taxon>
        <taxon>Arthropoda</taxon>
        <taxon>Hexapoda</taxon>
        <taxon>Insecta</taxon>
        <taxon>Pterygota</taxon>
        <taxon>Palaeoptera</taxon>
        <taxon>Odonata</taxon>
        <taxon>Epiprocta</taxon>
        <taxon>Anisoptera</taxon>
        <taxon>Libelluloidea</taxon>
        <taxon>Libellulidae</taxon>
        <taxon>Ladona</taxon>
    </lineage>
</organism>
<dbReference type="Proteomes" id="UP000792457">
    <property type="component" value="Unassembled WGS sequence"/>
</dbReference>
<proteinExistence type="predicted"/>
<gene>
    <name evidence="1" type="ORF">J437_LFUL000675</name>
</gene>
<accession>A0A8K0K3D5</accession>
<name>A0A8K0K3D5_LADFU</name>
<sequence length="57" mass="6543">MILDIVRGVNEDQLITAAKKSVVRLLDFHLSGIEGLMKFWKTVNKLRRSDLTLWTAT</sequence>
<reference evidence="1" key="1">
    <citation type="submission" date="2013-04" db="EMBL/GenBank/DDBJ databases">
        <authorList>
            <person name="Qu J."/>
            <person name="Murali S.C."/>
            <person name="Bandaranaike D."/>
            <person name="Bellair M."/>
            <person name="Blankenburg K."/>
            <person name="Chao H."/>
            <person name="Dinh H."/>
            <person name="Doddapaneni H."/>
            <person name="Downs B."/>
            <person name="Dugan-Rocha S."/>
            <person name="Elkadiri S."/>
            <person name="Gnanaolivu R.D."/>
            <person name="Hernandez B."/>
            <person name="Javaid M."/>
            <person name="Jayaseelan J.C."/>
            <person name="Lee S."/>
            <person name="Li M."/>
            <person name="Ming W."/>
            <person name="Munidasa M."/>
            <person name="Muniz J."/>
            <person name="Nguyen L."/>
            <person name="Ongeri F."/>
            <person name="Osuji N."/>
            <person name="Pu L.-L."/>
            <person name="Puazo M."/>
            <person name="Qu C."/>
            <person name="Quiroz J."/>
            <person name="Raj R."/>
            <person name="Weissenberger G."/>
            <person name="Xin Y."/>
            <person name="Zou X."/>
            <person name="Han Y."/>
            <person name="Richards S."/>
            <person name="Worley K."/>
            <person name="Muzny D."/>
            <person name="Gibbs R."/>
        </authorList>
    </citation>
    <scope>NUCLEOTIDE SEQUENCE</scope>
    <source>
        <strain evidence="1">Sampled in the wild</strain>
    </source>
</reference>